<comment type="caution">
    <text evidence="2">The sequence shown here is derived from an EMBL/GenBank/DDBJ whole genome shotgun (WGS) entry which is preliminary data.</text>
</comment>
<dbReference type="InterPro" id="IPR007403">
    <property type="entry name" value="DUF456"/>
</dbReference>
<sequence>MTPAFVVFLLFWVVGVVGTFIPVVPATLIILLGTFVATFISGFHWWPDLPILLTFTLITIAISLVDNLASAWGARRYGGSRQAGWGALAGGLVGIFIPFGLLVGPLAGALLVELIWMRRSFPDALRAAWGTLLGLLAGIAAKFVLHILVGVVELWRLWEPAKAALS</sequence>
<protein>
    <recommendedName>
        <fullName evidence="4">DUF456 domain-containing protein</fullName>
    </recommendedName>
</protein>
<feature type="transmembrane region" description="Helical" evidence="1">
    <location>
        <begin position="92"/>
        <end position="116"/>
    </location>
</feature>
<evidence type="ECO:0000256" key="1">
    <source>
        <dbReference type="SAM" id="Phobius"/>
    </source>
</evidence>
<evidence type="ECO:0000313" key="3">
    <source>
        <dbReference type="Proteomes" id="UP000603865"/>
    </source>
</evidence>
<organism evidence="2 3">
    <name type="scientific">Deinococcus ruber</name>
    <dbReference type="NCBI Taxonomy" id="1848197"/>
    <lineage>
        <taxon>Bacteria</taxon>
        <taxon>Thermotogati</taxon>
        <taxon>Deinococcota</taxon>
        <taxon>Deinococci</taxon>
        <taxon>Deinococcales</taxon>
        <taxon>Deinococcaceae</taxon>
        <taxon>Deinococcus</taxon>
    </lineage>
</organism>
<reference evidence="2" key="2">
    <citation type="submission" date="2020-09" db="EMBL/GenBank/DDBJ databases">
        <authorList>
            <person name="Sun Q."/>
            <person name="Ohkuma M."/>
        </authorList>
    </citation>
    <scope>NUCLEOTIDE SEQUENCE</scope>
    <source>
        <strain evidence="2">JCM 31311</strain>
    </source>
</reference>
<dbReference type="RefSeq" id="WP_189088661.1">
    <property type="nucleotide sequence ID" value="NZ_BMQL01000004.1"/>
</dbReference>
<keyword evidence="1" id="KW-1133">Transmembrane helix</keyword>
<dbReference type="Pfam" id="PF04306">
    <property type="entry name" value="DUF456"/>
    <property type="match status" value="1"/>
</dbReference>
<accession>A0A918C0D8</accession>
<evidence type="ECO:0008006" key="4">
    <source>
        <dbReference type="Google" id="ProtNLM"/>
    </source>
</evidence>
<keyword evidence="3" id="KW-1185">Reference proteome</keyword>
<dbReference type="Proteomes" id="UP000603865">
    <property type="component" value="Unassembled WGS sequence"/>
</dbReference>
<dbReference type="EMBL" id="BMQL01000004">
    <property type="protein sequence ID" value="GGR01186.1"/>
    <property type="molecule type" value="Genomic_DNA"/>
</dbReference>
<proteinExistence type="predicted"/>
<keyword evidence="1" id="KW-0472">Membrane</keyword>
<feature type="transmembrane region" description="Helical" evidence="1">
    <location>
        <begin position="128"/>
        <end position="149"/>
    </location>
</feature>
<dbReference type="PANTHER" id="PTHR39165:SF1">
    <property type="entry name" value="DUF456 DOMAIN-CONTAINING PROTEIN"/>
    <property type="match status" value="1"/>
</dbReference>
<keyword evidence="1" id="KW-0812">Transmembrane</keyword>
<feature type="transmembrane region" description="Helical" evidence="1">
    <location>
        <begin position="51"/>
        <end position="72"/>
    </location>
</feature>
<dbReference type="PANTHER" id="PTHR39165">
    <property type="entry name" value="IG HYPOTHETICAL 17883"/>
    <property type="match status" value="1"/>
</dbReference>
<gene>
    <name evidence="2" type="ORF">GCM10008957_12660</name>
</gene>
<dbReference type="AlphaFoldDB" id="A0A918C0D8"/>
<evidence type="ECO:0000313" key="2">
    <source>
        <dbReference type="EMBL" id="GGR01186.1"/>
    </source>
</evidence>
<reference evidence="2" key="1">
    <citation type="journal article" date="2014" name="Int. J. Syst. Evol. Microbiol.">
        <title>Complete genome sequence of Corynebacterium casei LMG S-19264T (=DSM 44701T), isolated from a smear-ripened cheese.</title>
        <authorList>
            <consortium name="US DOE Joint Genome Institute (JGI-PGF)"/>
            <person name="Walter F."/>
            <person name="Albersmeier A."/>
            <person name="Kalinowski J."/>
            <person name="Ruckert C."/>
        </authorList>
    </citation>
    <scope>NUCLEOTIDE SEQUENCE</scope>
    <source>
        <strain evidence="2">JCM 31311</strain>
    </source>
</reference>
<name>A0A918C0D8_9DEIO</name>